<dbReference type="PANTHER" id="PTHR40943:SF1">
    <property type="entry name" value="CYTOPLASMIC PROTEIN"/>
    <property type="match status" value="1"/>
</dbReference>
<evidence type="ECO:0000313" key="2">
    <source>
        <dbReference type="EMBL" id="KAB2586215.1"/>
    </source>
</evidence>
<name>A0A5N5E7A7_RHOER</name>
<feature type="domain" description="(S)-ureidoglycine aminohydrolase cupin" evidence="1">
    <location>
        <begin position="62"/>
        <end position="133"/>
    </location>
</feature>
<dbReference type="CDD" id="cd02227">
    <property type="entry name" value="cupin_TM1112-like"/>
    <property type="match status" value="1"/>
</dbReference>
<gene>
    <name evidence="2" type="ORF">BS297_06450</name>
</gene>
<dbReference type="PANTHER" id="PTHR40943">
    <property type="entry name" value="CYTOPLASMIC PROTEIN-RELATED"/>
    <property type="match status" value="1"/>
</dbReference>
<dbReference type="InterPro" id="IPR011051">
    <property type="entry name" value="RmlC_Cupin_sf"/>
</dbReference>
<dbReference type="Proteomes" id="UP000325576">
    <property type="component" value="Unassembled WGS sequence"/>
</dbReference>
<comment type="caution">
    <text evidence="2">The sequence shown here is derived from an EMBL/GenBank/DDBJ whole genome shotgun (WGS) entry which is preliminary data.</text>
</comment>
<protein>
    <recommendedName>
        <fullName evidence="1">(S)-ureidoglycine aminohydrolase cupin domain-containing protein</fullName>
    </recommendedName>
</protein>
<dbReference type="SUPFAM" id="SSF51182">
    <property type="entry name" value="RmlC-like cupins"/>
    <property type="match status" value="1"/>
</dbReference>
<proteinExistence type="predicted"/>
<organism evidence="2 3">
    <name type="scientific">Rhodococcus erythropolis</name>
    <name type="common">Arthrobacter picolinophilus</name>
    <dbReference type="NCBI Taxonomy" id="1833"/>
    <lineage>
        <taxon>Bacteria</taxon>
        <taxon>Bacillati</taxon>
        <taxon>Actinomycetota</taxon>
        <taxon>Actinomycetes</taxon>
        <taxon>Mycobacteriales</taxon>
        <taxon>Nocardiaceae</taxon>
        <taxon>Rhodococcus</taxon>
        <taxon>Rhodococcus erythropolis group</taxon>
    </lineage>
</organism>
<dbReference type="InterPro" id="IPR014710">
    <property type="entry name" value="RmlC-like_jellyroll"/>
</dbReference>
<evidence type="ECO:0000313" key="3">
    <source>
        <dbReference type="Proteomes" id="UP000325576"/>
    </source>
</evidence>
<dbReference type="AlphaFoldDB" id="A0A5N5E7A7"/>
<dbReference type="Gene3D" id="2.60.120.10">
    <property type="entry name" value="Jelly Rolls"/>
    <property type="match status" value="1"/>
</dbReference>
<evidence type="ECO:0000259" key="1">
    <source>
        <dbReference type="Pfam" id="PF05899"/>
    </source>
</evidence>
<dbReference type="Pfam" id="PF05899">
    <property type="entry name" value="Cupin_3"/>
    <property type="match status" value="1"/>
</dbReference>
<dbReference type="InterPro" id="IPR008579">
    <property type="entry name" value="UGlyAH_Cupin_dom"/>
</dbReference>
<dbReference type="EMBL" id="MRBO01000231">
    <property type="protein sequence ID" value="KAB2586215.1"/>
    <property type="molecule type" value="Genomic_DNA"/>
</dbReference>
<accession>A0A5N5E7A7</accession>
<reference evidence="2 3" key="1">
    <citation type="journal article" date="2017" name="Poromechanics V (2013)">
        <title>Genomic Characterization of the Arsenic-Tolerant Actinobacterium, &lt;i&gt;Rhodococcus erythropolis&lt;/i&gt; S43.</title>
        <authorList>
            <person name="Retamal-Morales G."/>
            <person name="Mehnert M."/>
            <person name="Schwabe R."/>
            <person name="Tischler D."/>
            <person name="Schloemann M."/>
            <person name="Levican G.J."/>
        </authorList>
    </citation>
    <scope>NUCLEOTIDE SEQUENCE [LARGE SCALE GENOMIC DNA]</scope>
    <source>
        <strain evidence="2 3">S43</strain>
    </source>
</reference>
<sequence length="163" mass="18274">MATLVLLPGEKYREFNQGGLALTLSAIEAVSLDHVLLDDDPINRDWIIFGTPVARSAQWSASKDGTTTTHVWDCTKGRFRWYFHADEIVHIIEGSVTVQGDGIAKRTLGVGDAALFRAGSWSEWEVEEYVRKHAILSSPLHPTVSFGVRWARRIARVFRPKAK</sequence>